<proteinExistence type="predicted"/>
<dbReference type="PIRSF" id="PIRSF022976">
    <property type="entry name" value="NADH_Oxi_21kDa"/>
    <property type="match status" value="1"/>
</dbReference>
<dbReference type="Proteomes" id="UP000806378">
    <property type="component" value="Unassembled WGS sequence"/>
</dbReference>
<dbReference type="AlphaFoldDB" id="A0A8T0CFZ6"/>
<reference evidence="1" key="1">
    <citation type="submission" date="2020-05" db="EMBL/GenBank/DDBJ databases">
        <title>WGS assembly of Corymbia citriodora subspecies variegata.</title>
        <authorList>
            <person name="Barry K."/>
            <person name="Hundley H."/>
            <person name="Shu S."/>
            <person name="Jenkins J."/>
            <person name="Grimwood J."/>
            <person name="Baten A."/>
        </authorList>
    </citation>
    <scope>NUCLEOTIDE SEQUENCE</scope>
    <source>
        <strain evidence="1">CV2-018</strain>
    </source>
</reference>
<gene>
    <name evidence="1" type="ORF">BT93_L5616</name>
</gene>
<dbReference type="CDD" id="cd22849">
    <property type="entry name" value="NuzM"/>
    <property type="match status" value="1"/>
</dbReference>
<organism evidence="1 2">
    <name type="scientific">Corymbia citriodora subsp. variegata</name>
    <dbReference type="NCBI Taxonomy" id="360336"/>
    <lineage>
        <taxon>Eukaryota</taxon>
        <taxon>Viridiplantae</taxon>
        <taxon>Streptophyta</taxon>
        <taxon>Embryophyta</taxon>
        <taxon>Tracheophyta</taxon>
        <taxon>Spermatophyta</taxon>
        <taxon>Magnoliopsida</taxon>
        <taxon>eudicotyledons</taxon>
        <taxon>Gunneridae</taxon>
        <taxon>Pentapetalae</taxon>
        <taxon>rosids</taxon>
        <taxon>malvids</taxon>
        <taxon>Myrtales</taxon>
        <taxon>Myrtaceae</taxon>
        <taxon>Myrtoideae</taxon>
        <taxon>Eucalypteae</taxon>
        <taxon>Corymbia</taxon>
    </lineage>
</organism>
<evidence type="ECO:0000313" key="1">
    <source>
        <dbReference type="EMBL" id="KAF7846004.1"/>
    </source>
</evidence>
<comment type="caution">
    <text evidence="1">The sequence shown here is derived from an EMBL/GenBank/DDBJ whole genome shotgun (WGS) entry which is preliminary data.</text>
</comment>
<name>A0A8T0CFZ6_CORYI</name>
<evidence type="ECO:0008006" key="3">
    <source>
        <dbReference type="Google" id="ProtNLM"/>
    </source>
</evidence>
<keyword evidence="2" id="KW-1185">Reference proteome</keyword>
<dbReference type="Gramene" id="rna-gnl|WGS:JABURB|Cocit.L5616.1">
    <property type="protein sequence ID" value="cds-KAF7846004.1"/>
    <property type="gene ID" value="gene-BT93_L5616"/>
</dbReference>
<dbReference type="PANTHER" id="PTHR37325">
    <property type="entry name" value="OXIDOREDUCTASE 21 KDA SUBUNIT, PUTATIVE (AFU_ORTHOLOGUE AFUA_4G05910)-RELATED"/>
    <property type="match status" value="1"/>
</dbReference>
<dbReference type="InterPro" id="IPR016813">
    <property type="entry name" value="NADH_Ub_cplx-1_21kDa"/>
</dbReference>
<dbReference type="EMBL" id="MU096525">
    <property type="protein sequence ID" value="KAF7846004.1"/>
    <property type="molecule type" value="Genomic_DNA"/>
</dbReference>
<dbReference type="PANTHER" id="PTHR37325:SF1">
    <property type="entry name" value="OXIDOREDUCTASE 21 KDA SUBUNIT, PUTATIVE (AFU_ORTHOLOGUE AFUA_4G05910)-RELATED"/>
    <property type="match status" value="1"/>
</dbReference>
<dbReference type="OrthoDB" id="2093493at2759"/>
<accession>A0A8T0CFZ6</accession>
<protein>
    <recommendedName>
        <fullName evidence="3">NADH dehydrogenase</fullName>
    </recommendedName>
</protein>
<evidence type="ECO:0000313" key="2">
    <source>
        <dbReference type="Proteomes" id="UP000806378"/>
    </source>
</evidence>
<sequence length="183" mass="20012">MQPTLVRSIQTNSFPVGKKFTQQSYGLYEKIRRFFAVDPDRSNGIPVKNYRNPPPGALDPKAYDDPVTLPAGDIADNPYWRRDIRRAYPKLSTITQGDAVGLLTMGSAANPSPKLLRGEEGGKQLVAVKADGERGLAVFFEKEADLSKAVLDENGMPPMPVAFRDPKVVQYDLTSEQGFGPGG</sequence>